<feature type="domain" description="GerMN" evidence="1">
    <location>
        <begin position="163"/>
        <end position="251"/>
    </location>
</feature>
<name>A0A9D1S6L7_9FIRM</name>
<proteinExistence type="predicted"/>
<evidence type="ECO:0000313" key="3">
    <source>
        <dbReference type="Proteomes" id="UP000824111"/>
    </source>
</evidence>
<reference evidence="2" key="1">
    <citation type="submission" date="2020-10" db="EMBL/GenBank/DDBJ databases">
        <authorList>
            <person name="Gilroy R."/>
        </authorList>
    </citation>
    <scope>NUCLEOTIDE SEQUENCE</scope>
    <source>
        <strain evidence="2">ChiSjej4B22-9803</strain>
    </source>
</reference>
<gene>
    <name evidence="2" type="ORF">IAB04_03390</name>
</gene>
<protein>
    <submittedName>
        <fullName evidence="2">GerMN domain-containing protein</fullName>
    </submittedName>
</protein>
<dbReference type="Pfam" id="PF10646">
    <property type="entry name" value="Germane"/>
    <property type="match status" value="2"/>
</dbReference>
<evidence type="ECO:0000313" key="2">
    <source>
        <dbReference type="EMBL" id="HIU48383.1"/>
    </source>
</evidence>
<dbReference type="InterPro" id="IPR019606">
    <property type="entry name" value="GerMN"/>
</dbReference>
<dbReference type="AlphaFoldDB" id="A0A9D1S6L7"/>
<accession>A0A9D1S6L7</accession>
<reference evidence="2" key="2">
    <citation type="journal article" date="2021" name="PeerJ">
        <title>Extensive microbial diversity within the chicken gut microbiome revealed by metagenomics and culture.</title>
        <authorList>
            <person name="Gilroy R."/>
            <person name="Ravi A."/>
            <person name="Getino M."/>
            <person name="Pursley I."/>
            <person name="Horton D.L."/>
            <person name="Alikhan N.F."/>
            <person name="Baker D."/>
            <person name="Gharbi K."/>
            <person name="Hall N."/>
            <person name="Watson M."/>
            <person name="Adriaenssens E.M."/>
            <person name="Foster-Nyarko E."/>
            <person name="Jarju S."/>
            <person name="Secka A."/>
            <person name="Antonio M."/>
            <person name="Oren A."/>
            <person name="Chaudhuri R.R."/>
            <person name="La Ragione R."/>
            <person name="Hildebrand F."/>
            <person name="Pallen M.J."/>
        </authorList>
    </citation>
    <scope>NUCLEOTIDE SEQUENCE</scope>
    <source>
        <strain evidence="2">ChiSjej4B22-9803</strain>
    </source>
</reference>
<dbReference type="EMBL" id="DVND01000091">
    <property type="protein sequence ID" value="HIU48383.1"/>
    <property type="molecule type" value="Genomic_DNA"/>
</dbReference>
<comment type="caution">
    <text evidence="2">The sequence shown here is derived from an EMBL/GenBank/DDBJ whole genome shotgun (WGS) entry which is preliminary data.</text>
</comment>
<feature type="domain" description="GerMN" evidence="1">
    <location>
        <begin position="24"/>
        <end position="109"/>
    </location>
</feature>
<organism evidence="2 3">
    <name type="scientific">Candidatus Avimonoglobus intestinipullorum</name>
    <dbReference type="NCBI Taxonomy" id="2840699"/>
    <lineage>
        <taxon>Bacteria</taxon>
        <taxon>Bacillati</taxon>
        <taxon>Bacillota</taxon>
        <taxon>Clostridia</taxon>
        <taxon>Eubacteriales</taxon>
        <taxon>Candidatus Avimonoglobus</taxon>
    </lineage>
</organism>
<dbReference type="SMART" id="SM00909">
    <property type="entry name" value="Germane"/>
    <property type="match status" value="2"/>
</dbReference>
<sequence length="268" mass="29814">MNEKESTIVAEKREIRYNSEYEIPERVLDALKRGPVDKKNLPIMSRSVDVQRINVENGAMAVDFSQEYLTDDQNQNMLATYAVAKSLCQIDGINTVKVTAEGRDIIAPDGRSIDALADADINLESDVDTSESKDVVLYFADSSGKSLVREQRTIRITDKQPLEQYIVNELIKGPESKELSAVLTSDSGLISAETNDGTCFVNFKANFVDKNTGSEDQERLAVYAVVNALTELENVRSVQFLVEGKRVDAFGTMSLSEVFRRNEDIIAK</sequence>
<dbReference type="Proteomes" id="UP000824111">
    <property type="component" value="Unassembled WGS sequence"/>
</dbReference>
<evidence type="ECO:0000259" key="1">
    <source>
        <dbReference type="SMART" id="SM00909"/>
    </source>
</evidence>